<keyword evidence="2" id="KW-1185">Reference proteome</keyword>
<dbReference type="Ensembl" id="ENSSMRT00000021932.1">
    <property type="protein sequence ID" value="ENSSMRP00000018721.1"/>
    <property type="gene ID" value="ENSSMRG00000014572.1"/>
</dbReference>
<dbReference type="GeneTree" id="ENSGT00940000154254"/>
<dbReference type="AlphaFoldDB" id="A0A8D0C808"/>
<dbReference type="PANTHER" id="PTHR21510:SF16">
    <property type="entry name" value="PROTEIN AKNAD1"/>
    <property type="match status" value="1"/>
</dbReference>
<name>A0A8D0C808_SALMN</name>
<protein>
    <submittedName>
        <fullName evidence="1">Uncharacterized protein</fullName>
    </submittedName>
</protein>
<dbReference type="OMA" id="SGESNHE"/>
<organism evidence="1 2">
    <name type="scientific">Salvator merianae</name>
    <name type="common">Argentine black and white tegu</name>
    <name type="synonym">Tupinambis merianae</name>
    <dbReference type="NCBI Taxonomy" id="96440"/>
    <lineage>
        <taxon>Eukaryota</taxon>
        <taxon>Metazoa</taxon>
        <taxon>Chordata</taxon>
        <taxon>Craniata</taxon>
        <taxon>Vertebrata</taxon>
        <taxon>Euteleostomi</taxon>
        <taxon>Lepidosauria</taxon>
        <taxon>Squamata</taxon>
        <taxon>Bifurcata</taxon>
        <taxon>Unidentata</taxon>
        <taxon>Episquamata</taxon>
        <taxon>Laterata</taxon>
        <taxon>Teiioidea</taxon>
        <taxon>Teiidae</taxon>
        <taxon>Salvator</taxon>
    </lineage>
</organism>
<accession>A0A8D0C808</accession>
<reference evidence="1" key="1">
    <citation type="submission" date="2025-08" db="UniProtKB">
        <authorList>
            <consortium name="Ensembl"/>
        </authorList>
    </citation>
    <scope>IDENTIFICATION</scope>
</reference>
<dbReference type="PANTHER" id="PTHR21510">
    <property type="entry name" value="AKNA DOMAIN-CONTAINING PROTEIN"/>
    <property type="match status" value="1"/>
</dbReference>
<evidence type="ECO:0000313" key="2">
    <source>
        <dbReference type="Proteomes" id="UP000694421"/>
    </source>
</evidence>
<dbReference type="Proteomes" id="UP000694421">
    <property type="component" value="Unplaced"/>
</dbReference>
<dbReference type="InterPro" id="IPR052655">
    <property type="entry name" value="AKNA_Centrosome-Trans_reg"/>
</dbReference>
<evidence type="ECO:0000313" key="1">
    <source>
        <dbReference type="Ensembl" id="ENSSMRP00000018721.1"/>
    </source>
</evidence>
<proteinExistence type="predicted"/>
<sequence length="396" mass="45034">MLCPEDDTDGEQEDLPFDEDLQNVFQHNCYSQSLEDLTSLEKASQDVFTLIHSHMTNHSKETADCKIQLAQTEINLSSLLQKKGMEFNSAEKECVSNSEGNHYMSTSVISDVLLRHFPKEGLSGSCQLIDSETIPEISFTESFDETILNQVKTSESTRLSSQKEEGENNLECCNFETEAVCESVDKNWNVIKDTQYAVAEIVTLKCNKKDFKEGNPECLSQGKPVVNEDLNYFSNPKEECKEQNPVLETTPSCLKYGQQHHVHYRLPDFSKVAPRVKIPKGNSQNSSPIIKKNKLSADLLGKSATVKDVLESMNYLETAAIKNKKQEVKIPEFDQQLEFARQSPLDLPFVEKVPEEQTLSQMLRQRTEELRTKVIENAFLKNIYLENSAFFLYVES</sequence>
<reference evidence="1" key="2">
    <citation type="submission" date="2025-09" db="UniProtKB">
        <authorList>
            <consortium name="Ensembl"/>
        </authorList>
    </citation>
    <scope>IDENTIFICATION</scope>
</reference>